<dbReference type="Proteomes" id="UP000092528">
    <property type="component" value="Chromosome 2"/>
</dbReference>
<sequence>MKYACCAVAIILLSSMLSTNVSAGCGLLSTLCLVIKQGQESTESCEITLCANTNEYIADWALANGGSVSERSDSESRQIKVNDQPGMSLPESILKSGLTCYATDDSQVIYCGKEVWL</sequence>
<evidence type="ECO:0000313" key="3">
    <source>
        <dbReference type="Proteomes" id="UP000092528"/>
    </source>
</evidence>
<gene>
    <name evidence="2" type="ORF">VSVS05_03976</name>
</gene>
<evidence type="ECO:0000313" key="2">
    <source>
        <dbReference type="EMBL" id="ANU39012.1"/>
    </source>
</evidence>
<proteinExistence type="predicted"/>
<keyword evidence="3" id="KW-1185">Reference proteome</keyword>
<dbReference type="STRING" id="45658.VSVS12_03269"/>
<protein>
    <recommendedName>
        <fullName evidence="4">Ig-like domain-containing protein</fullName>
    </recommendedName>
</protein>
<dbReference type="GeneID" id="96874180"/>
<dbReference type="PROSITE" id="PS51257">
    <property type="entry name" value="PROKAR_LIPOPROTEIN"/>
    <property type="match status" value="1"/>
</dbReference>
<name>A0A1C7FGF4_9VIBR</name>
<feature type="chain" id="PRO_5008885679" description="Ig-like domain-containing protein" evidence="1">
    <location>
        <begin position="24"/>
        <end position="117"/>
    </location>
</feature>
<evidence type="ECO:0008006" key="4">
    <source>
        <dbReference type="Google" id="ProtNLM"/>
    </source>
</evidence>
<feature type="signal peptide" evidence="1">
    <location>
        <begin position="1"/>
        <end position="23"/>
    </location>
</feature>
<organism evidence="2 3">
    <name type="scientific">Vibrio scophthalmi</name>
    <dbReference type="NCBI Taxonomy" id="45658"/>
    <lineage>
        <taxon>Bacteria</taxon>
        <taxon>Pseudomonadati</taxon>
        <taxon>Pseudomonadota</taxon>
        <taxon>Gammaproteobacteria</taxon>
        <taxon>Vibrionales</taxon>
        <taxon>Vibrionaceae</taxon>
        <taxon>Vibrio</taxon>
    </lineage>
</organism>
<dbReference type="AlphaFoldDB" id="A0A1C7FGF4"/>
<evidence type="ECO:0000256" key="1">
    <source>
        <dbReference type="SAM" id="SignalP"/>
    </source>
</evidence>
<reference evidence="2 3" key="1">
    <citation type="submission" date="2016-07" db="EMBL/GenBank/DDBJ databases">
        <title>Genome sequencing of Vibrio scophthalmi strain VS-05, an isolated from Paralichthys olivaceus.</title>
        <authorList>
            <person name="Han H.-J."/>
        </authorList>
    </citation>
    <scope>NUCLEOTIDE SEQUENCE [LARGE SCALE GENOMIC DNA]</scope>
    <source>
        <strain evidence="2 3">VS-05</strain>
    </source>
</reference>
<keyword evidence="1" id="KW-0732">Signal</keyword>
<dbReference type="RefSeq" id="WP_065546626.1">
    <property type="nucleotide sequence ID" value="NZ_CP016415.1"/>
</dbReference>
<dbReference type="PATRIC" id="fig|45658.7.peg.3943"/>
<dbReference type="EMBL" id="CP016415">
    <property type="protein sequence ID" value="ANU39012.1"/>
    <property type="molecule type" value="Genomic_DNA"/>
</dbReference>
<accession>A0A1C7FGF4</accession>